<feature type="region of interest" description="Disordered" evidence="1">
    <location>
        <begin position="1"/>
        <end position="26"/>
    </location>
</feature>
<reference evidence="4" key="3">
    <citation type="submission" date="2015-04" db="UniProtKB">
        <authorList>
            <consortium name="EnsemblPlants"/>
        </authorList>
    </citation>
    <scope>IDENTIFICATION</scope>
    <source>
        <strain evidence="4">cv. Jemalong A17</strain>
    </source>
</reference>
<protein>
    <submittedName>
        <fullName evidence="2 4">Uncharacterized protein</fullName>
    </submittedName>
</protein>
<dbReference type="EnsemblPlants" id="AES63630">
    <property type="protein sequence ID" value="AES63630"/>
    <property type="gene ID" value="MTR_2g010810"/>
</dbReference>
<dbReference type="HOGENOM" id="CLU_2907428_0_0_1"/>
<evidence type="ECO:0000313" key="5">
    <source>
        <dbReference type="Proteomes" id="UP000002051"/>
    </source>
</evidence>
<dbReference type="Proteomes" id="UP000265566">
    <property type="component" value="Chromosome 2"/>
</dbReference>
<gene>
    <name evidence="2" type="ordered locus">MTR_2g010810</name>
    <name evidence="3" type="ORF">MtrunA17_Chr2g0280461</name>
</gene>
<organism evidence="2 5">
    <name type="scientific">Medicago truncatula</name>
    <name type="common">Barrel medic</name>
    <name type="synonym">Medicago tribuloides</name>
    <dbReference type="NCBI Taxonomy" id="3880"/>
    <lineage>
        <taxon>Eukaryota</taxon>
        <taxon>Viridiplantae</taxon>
        <taxon>Streptophyta</taxon>
        <taxon>Embryophyta</taxon>
        <taxon>Tracheophyta</taxon>
        <taxon>Spermatophyta</taxon>
        <taxon>Magnoliopsida</taxon>
        <taxon>eudicotyledons</taxon>
        <taxon>Gunneridae</taxon>
        <taxon>Pentapetalae</taxon>
        <taxon>rosids</taxon>
        <taxon>fabids</taxon>
        <taxon>Fabales</taxon>
        <taxon>Fabaceae</taxon>
        <taxon>Papilionoideae</taxon>
        <taxon>50 kb inversion clade</taxon>
        <taxon>NPAAA clade</taxon>
        <taxon>Hologalegina</taxon>
        <taxon>IRL clade</taxon>
        <taxon>Trifolieae</taxon>
        <taxon>Medicago</taxon>
    </lineage>
</organism>
<name>G7IK20_MEDTR</name>
<dbReference type="EMBL" id="CM001218">
    <property type="protein sequence ID" value="AES63630.1"/>
    <property type="molecule type" value="Genomic_DNA"/>
</dbReference>
<dbReference type="PaxDb" id="3880-AES63630"/>
<evidence type="ECO:0000313" key="4">
    <source>
        <dbReference type="EnsemblPlants" id="AES63630"/>
    </source>
</evidence>
<dbReference type="Proteomes" id="UP000002051">
    <property type="component" value="Chromosome 2"/>
</dbReference>
<evidence type="ECO:0000313" key="3">
    <source>
        <dbReference type="EMBL" id="RHN71774.1"/>
    </source>
</evidence>
<evidence type="ECO:0000313" key="2">
    <source>
        <dbReference type="EMBL" id="AES63630.1"/>
    </source>
</evidence>
<sequence>MEACHRPSSLRYRPDLEQSVPSNTTQAELTRNVLRRELRPLLVVGSDDENQAEEDAKLTGEE</sequence>
<dbReference type="EMBL" id="PSQE01000002">
    <property type="protein sequence ID" value="RHN71774.1"/>
    <property type="molecule type" value="Genomic_DNA"/>
</dbReference>
<dbReference type="AlphaFoldDB" id="G7IK20"/>
<keyword evidence="5" id="KW-1185">Reference proteome</keyword>
<reference evidence="3" key="4">
    <citation type="journal article" date="2018" name="Nat. Plants">
        <title>Whole-genome landscape of Medicago truncatula symbiotic genes.</title>
        <authorList>
            <person name="Pecrix Y."/>
            <person name="Gamas P."/>
            <person name="Carrere S."/>
        </authorList>
    </citation>
    <scope>NUCLEOTIDE SEQUENCE</scope>
    <source>
        <tissue evidence="3">Leaves</tissue>
    </source>
</reference>
<reference evidence="2 5" key="1">
    <citation type="journal article" date="2011" name="Nature">
        <title>The Medicago genome provides insight into the evolution of rhizobial symbioses.</title>
        <authorList>
            <person name="Young N.D."/>
            <person name="Debelle F."/>
            <person name="Oldroyd G.E."/>
            <person name="Geurts R."/>
            <person name="Cannon S.B."/>
            <person name="Udvardi M.K."/>
            <person name="Benedito V.A."/>
            <person name="Mayer K.F."/>
            <person name="Gouzy J."/>
            <person name="Schoof H."/>
            <person name="Van de Peer Y."/>
            <person name="Proost S."/>
            <person name="Cook D.R."/>
            <person name="Meyers B.C."/>
            <person name="Spannagl M."/>
            <person name="Cheung F."/>
            <person name="De Mita S."/>
            <person name="Krishnakumar V."/>
            <person name="Gundlach H."/>
            <person name="Zhou S."/>
            <person name="Mudge J."/>
            <person name="Bharti A.K."/>
            <person name="Murray J.D."/>
            <person name="Naoumkina M.A."/>
            <person name="Rosen B."/>
            <person name="Silverstein K.A."/>
            <person name="Tang H."/>
            <person name="Rombauts S."/>
            <person name="Zhao P.X."/>
            <person name="Zhou P."/>
            <person name="Barbe V."/>
            <person name="Bardou P."/>
            <person name="Bechner M."/>
            <person name="Bellec A."/>
            <person name="Berger A."/>
            <person name="Berges H."/>
            <person name="Bidwell S."/>
            <person name="Bisseling T."/>
            <person name="Choisne N."/>
            <person name="Couloux A."/>
            <person name="Denny R."/>
            <person name="Deshpande S."/>
            <person name="Dai X."/>
            <person name="Doyle J.J."/>
            <person name="Dudez A.M."/>
            <person name="Farmer A.D."/>
            <person name="Fouteau S."/>
            <person name="Franken C."/>
            <person name="Gibelin C."/>
            <person name="Gish J."/>
            <person name="Goldstein S."/>
            <person name="Gonzalez A.J."/>
            <person name="Green P.J."/>
            <person name="Hallab A."/>
            <person name="Hartog M."/>
            <person name="Hua A."/>
            <person name="Humphray S.J."/>
            <person name="Jeong D.H."/>
            <person name="Jing Y."/>
            <person name="Jocker A."/>
            <person name="Kenton S.M."/>
            <person name="Kim D.J."/>
            <person name="Klee K."/>
            <person name="Lai H."/>
            <person name="Lang C."/>
            <person name="Lin S."/>
            <person name="Macmil S.L."/>
            <person name="Magdelenat G."/>
            <person name="Matthews L."/>
            <person name="McCorrison J."/>
            <person name="Monaghan E.L."/>
            <person name="Mun J.H."/>
            <person name="Najar F.Z."/>
            <person name="Nicholson C."/>
            <person name="Noirot C."/>
            <person name="O'Bleness M."/>
            <person name="Paule C.R."/>
            <person name="Poulain J."/>
            <person name="Prion F."/>
            <person name="Qin B."/>
            <person name="Qu C."/>
            <person name="Retzel E.F."/>
            <person name="Riddle C."/>
            <person name="Sallet E."/>
            <person name="Samain S."/>
            <person name="Samson N."/>
            <person name="Sanders I."/>
            <person name="Saurat O."/>
            <person name="Scarpelli C."/>
            <person name="Schiex T."/>
            <person name="Segurens B."/>
            <person name="Severin A.J."/>
            <person name="Sherrier D.J."/>
            <person name="Shi R."/>
            <person name="Sims S."/>
            <person name="Singer S.R."/>
            <person name="Sinharoy S."/>
            <person name="Sterck L."/>
            <person name="Viollet A."/>
            <person name="Wang B.B."/>
            <person name="Wang K."/>
            <person name="Wang M."/>
            <person name="Wang X."/>
            <person name="Warfsmann J."/>
            <person name="Weissenbach J."/>
            <person name="White D.D."/>
            <person name="White J.D."/>
            <person name="Wiley G.B."/>
            <person name="Wincker P."/>
            <person name="Xing Y."/>
            <person name="Yang L."/>
            <person name="Yao Z."/>
            <person name="Ying F."/>
            <person name="Zhai J."/>
            <person name="Zhou L."/>
            <person name="Zuber A."/>
            <person name="Denarie J."/>
            <person name="Dixon R.A."/>
            <person name="May G.D."/>
            <person name="Schwartz D.C."/>
            <person name="Rogers J."/>
            <person name="Quetier F."/>
            <person name="Town C.D."/>
            <person name="Roe B.A."/>
        </authorList>
    </citation>
    <scope>NUCLEOTIDE SEQUENCE [LARGE SCALE GENOMIC DNA]</scope>
    <source>
        <strain evidence="2">A17</strain>
        <strain evidence="4 5">cv. Jemalong A17</strain>
    </source>
</reference>
<accession>G7IK20</accession>
<proteinExistence type="predicted"/>
<dbReference type="Gramene" id="rna7409">
    <property type="protein sequence ID" value="RHN71774.1"/>
    <property type="gene ID" value="gene7409"/>
</dbReference>
<evidence type="ECO:0000256" key="1">
    <source>
        <dbReference type="SAM" id="MobiDB-lite"/>
    </source>
</evidence>
<reference evidence="2 5" key="2">
    <citation type="journal article" date="2014" name="BMC Genomics">
        <title>An improved genome release (version Mt4.0) for the model legume Medicago truncatula.</title>
        <authorList>
            <person name="Tang H."/>
            <person name="Krishnakumar V."/>
            <person name="Bidwell S."/>
            <person name="Rosen B."/>
            <person name="Chan A."/>
            <person name="Zhou S."/>
            <person name="Gentzbittel L."/>
            <person name="Childs K.L."/>
            <person name="Yandell M."/>
            <person name="Gundlach H."/>
            <person name="Mayer K.F."/>
            <person name="Schwartz D.C."/>
            <person name="Town C.D."/>
        </authorList>
    </citation>
    <scope>GENOME REANNOTATION</scope>
    <source>
        <strain evidence="4 5">cv. Jemalong A17</strain>
    </source>
</reference>